<dbReference type="EMBL" id="JAACJN010000106">
    <property type="protein sequence ID" value="KAF5373388.1"/>
    <property type="molecule type" value="Genomic_DNA"/>
</dbReference>
<comment type="caution">
    <text evidence="1">The sequence shown here is derived from an EMBL/GenBank/DDBJ whole genome shotgun (WGS) entry which is preliminary data.</text>
</comment>
<name>A0A8H5LXR0_9AGAR</name>
<keyword evidence="2" id="KW-1185">Reference proteome</keyword>
<dbReference type="Gene3D" id="3.40.50.720">
    <property type="entry name" value="NAD(P)-binding Rossmann-like Domain"/>
    <property type="match status" value="1"/>
</dbReference>
<dbReference type="AlphaFoldDB" id="A0A8H5LXR0"/>
<proteinExistence type="predicted"/>
<gene>
    <name evidence="1" type="ORF">D9757_009745</name>
</gene>
<evidence type="ECO:0000313" key="1">
    <source>
        <dbReference type="EMBL" id="KAF5373388.1"/>
    </source>
</evidence>
<sequence>MNEVVETFVRVTGIPAIRKQISVDEYWSYRPESFPAFRKKIFEGMYAVWRDDLLTRDMEWIKKIHPRRYSLEKWIKERGWKGEWAGKRHSGDPRVATLKWFGSRAEEKLFANAPGF</sequence>
<organism evidence="1 2">
    <name type="scientific">Collybiopsis confluens</name>
    <dbReference type="NCBI Taxonomy" id="2823264"/>
    <lineage>
        <taxon>Eukaryota</taxon>
        <taxon>Fungi</taxon>
        <taxon>Dikarya</taxon>
        <taxon>Basidiomycota</taxon>
        <taxon>Agaricomycotina</taxon>
        <taxon>Agaricomycetes</taxon>
        <taxon>Agaricomycetidae</taxon>
        <taxon>Agaricales</taxon>
        <taxon>Marasmiineae</taxon>
        <taxon>Omphalotaceae</taxon>
        <taxon>Collybiopsis</taxon>
    </lineage>
</organism>
<dbReference type="Proteomes" id="UP000518752">
    <property type="component" value="Unassembled WGS sequence"/>
</dbReference>
<accession>A0A8H5LXR0</accession>
<dbReference type="OrthoDB" id="300709at2759"/>
<evidence type="ECO:0000313" key="2">
    <source>
        <dbReference type="Proteomes" id="UP000518752"/>
    </source>
</evidence>
<reference evidence="1 2" key="1">
    <citation type="journal article" date="2020" name="ISME J.">
        <title>Uncovering the hidden diversity of litter-decomposition mechanisms in mushroom-forming fungi.</title>
        <authorList>
            <person name="Floudas D."/>
            <person name="Bentzer J."/>
            <person name="Ahren D."/>
            <person name="Johansson T."/>
            <person name="Persson P."/>
            <person name="Tunlid A."/>
        </authorList>
    </citation>
    <scope>NUCLEOTIDE SEQUENCE [LARGE SCALE GENOMIC DNA]</scope>
    <source>
        <strain evidence="1 2">CBS 406.79</strain>
    </source>
</reference>
<protein>
    <submittedName>
        <fullName evidence="1">Uncharacterized protein</fullName>
    </submittedName>
</protein>